<evidence type="ECO:0000256" key="3">
    <source>
        <dbReference type="ARBA" id="ARBA00022912"/>
    </source>
</evidence>
<feature type="non-terminal residue" evidence="6">
    <location>
        <position position="579"/>
    </location>
</feature>
<feature type="region of interest" description="Disordered" evidence="4">
    <location>
        <begin position="207"/>
        <end position="245"/>
    </location>
</feature>
<dbReference type="PANTHER" id="PTHR45983">
    <property type="entry name" value="TYROSINE PHOSPHATSE N18, PUTATIVE-RELATED"/>
    <property type="match status" value="1"/>
</dbReference>
<feature type="region of interest" description="Disordered" evidence="4">
    <location>
        <begin position="446"/>
        <end position="476"/>
    </location>
</feature>
<dbReference type="InterPro" id="IPR047170">
    <property type="entry name" value="PTN12/18/22"/>
</dbReference>
<dbReference type="EMBL" id="REGN01005001">
    <property type="protein sequence ID" value="RNA15257.1"/>
    <property type="molecule type" value="Genomic_DNA"/>
</dbReference>
<feature type="region of interest" description="Disordered" evidence="4">
    <location>
        <begin position="298"/>
        <end position="321"/>
    </location>
</feature>
<reference evidence="6 7" key="1">
    <citation type="journal article" date="2018" name="Sci. Rep.">
        <title>Genomic signatures of local adaptation to the degree of environmental predictability in rotifers.</title>
        <authorList>
            <person name="Franch-Gras L."/>
            <person name="Hahn C."/>
            <person name="Garcia-Roger E.M."/>
            <person name="Carmona M.J."/>
            <person name="Serra M."/>
            <person name="Gomez A."/>
        </authorList>
    </citation>
    <scope>NUCLEOTIDE SEQUENCE [LARGE SCALE GENOMIC DNA]</scope>
    <source>
        <strain evidence="6">HYR1</strain>
    </source>
</reference>
<feature type="compositionally biased region" description="Polar residues" evidence="4">
    <location>
        <begin position="84"/>
        <end position="96"/>
    </location>
</feature>
<dbReference type="SUPFAM" id="SSF52799">
    <property type="entry name" value="(Phosphotyrosine protein) phosphatases II"/>
    <property type="match status" value="1"/>
</dbReference>
<keyword evidence="3" id="KW-0904">Protein phosphatase</keyword>
<feature type="region of interest" description="Disordered" evidence="4">
    <location>
        <begin position="328"/>
        <end position="347"/>
    </location>
</feature>
<gene>
    <name evidence="6" type="ORF">BpHYR1_018565</name>
</gene>
<dbReference type="Pfam" id="PF00102">
    <property type="entry name" value="Y_phosphatase"/>
    <property type="match status" value="1"/>
</dbReference>
<keyword evidence="7" id="KW-1185">Reference proteome</keyword>
<feature type="region of interest" description="Disordered" evidence="4">
    <location>
        <begin position="84"/>
        <end position="111"/>
    </location>
</feature>
<evidence type="ECO:0000256" key="2">
    <source>
        <dbReference type="ARBA" id="ARBA00022801"/>
    </source>
</evidence>
<dbReference type="Proteomes" id="UP000276133">
    <property type="component" value="Unassembled WGS sequence"/>
</dbReference>
<dbReference type="GO" id="GO:0005737">
    <property type="term" value="C:cytoplasm"/>
    <property type="evidence" value="ECO:0007669"/>
    <property type="project" value="TreeGrafter"/>
</dbReference>
<accession>A0A3M7QV11</accession>
<feature type="compositionally biased region" description="Low complexity" evidence="4">
    <location>
        <begin position="207"/>
        <end position="231"/>
    </location>
</feature>
<evidence type="ECO:0000256" key="4">
    <source>
        <dbReference type="SAM" id="MobiDB-lite"/>
    </source>
</evidence>
<evidence type="ECO:0000256" key="1">
    <source>
        <dbReference type="ARBA" id="ARBA00013064"/>
    </source>
</evidence>
<organism evidence="6 7">
    <name type="scientific">Brachionus plicatilis</name>
    <name type="common">Marine rotifer</name>
    <name type="synonym">Brachionus muelleri</name>
    <dbReference type="NCBI Taxonomy" id="10195"/>
    <lineage>
        <taxon>Eukaryota</taxon>
        <taxon>Metazoa</taxon>
        <taxon>Spiralia</taxon>
        <taxon>Gnathifera</taxon>
        <taxon>Rotifera</taxon>
        <taxon>Eurotatoria</taxon>
        <taxon>Monogononta</taxon>
        <taxon>Pseudotrocha</taxon>
        <taxon>Ploima</taxon>
        <taxon>Brachionidae</taxon>
        <taxon>Brachionus</taxon>
    </lineage>
</organism>
<feature type="compositionally biased region" description="Polar residues" evidence="4">
    <location>
        <begin position="329"/>
        <end position="347"/>
    </location>
</feature>
<feature type="compositionally biased region" description="Polar residues" evidence="4">
    <location>
        <begin position="264"/>
        <end position="281"/>
    </location>
</feature>
<evidence type="ECO:0000313" key="7">
    <source>
        <dbReference type="Proteomes" id="UP000276133"/>
    </source>
</evidence>
<evidence type="ECO:0000313" key="6">
    <source>
        <dbReference type="EMBL" id="RNA15257.1"/>
    </source>
</evidence>
<dbReference type="PANTHER" id="PTHR45983:SF2">
    <property type="entry name" value="PROTEIN-TYROSINE-PHOSPHATASE"/>
    <property type="match status" value="1"/>
</dbReference>
<proteinExistence type="predicted"/>
<dbReference type="GO" id="GO:0005634">
    <property type="term" value="C:nucleus"/>
    <property type="evidence" value="ECO:0007669"/>
    <property type="project" value="TreeGrafter"/>
</dbReference>
<keyword evidence="2" id="KW-0378">Hydrolase</keyword>
<dbReference type="AlphaFoldDB" id="A0A3M7QV11"/>
<feature type="compositionally biased region" description="Low complexity" evidence="4">
    <location>
        <begin position="98"/>
        <end position="108"/>
    </location>
</feature>
<name>A0A3M7QV11_BRAPC</name>
<evidence type="ECO:0000259" key="5">
    <source>
        <dbReference type="Pfam" id="PF00102"/>
    </source>
</evidence>
<dbReference type="InterPro" id="IPR000242">
    <property type="entry name" value="PTP_cat"/>
</dbReference>
<protein>
    <recommendedName>
        <fullName evidence="1">protein-tyrosine-phosphatase</fullName>
        <ecNumber evidence="1">3.1.3.48</ecNumber>
    </recommendedName>
</protein>
<dbReference type="InterPro" id="IPR029021">
    <property type="entry name" value="Prot-tyrosine_phosphatase-like"/>
</dbReference>
<feature type="compositionally biased region" description="Basic and acidic residues" evidence="4">
    <location>
        <begin position="448"/>
        <end position="462"/>
    </location>
</feature>
<dbReference type="EC" id="3.1.3.48" evidence="1"/>
<dbReference type="GO" id="GO:0004726">
    <property type="term" value="F:non-membrane spanning protein tyrosine phosphatase activity"/>
    <property type="evidence" value="ECO:0007669"/>
    <property type="project" value="InterPro"/>
</dbReference>
<feature type="region of interest" description="Disordered" evidence="4">
    <location>
        <begin position="259"/>
        <end position="281"/>
    </location>
</feature>
<comment type="caution">
    <text evidence="6">The sequence shown here is derived from an EMBL/GenBank/DDBJ whole genome shotgun (WGS) entry which is preliminary data.</text>
</comment>
<dbReference type="Gene3D" id="3.90.190.10">
    <property type="entry name" value="Protein tyrosine phosphatase superfamily"/>
    <property type="match status" value="1"/>
</dbReference>
<feature type="domain" description="Tyrosine-protein phosphatase" evidence="5">
    <location>
        <begin position="25"/>
        <end position="58"/>
    </location>
</feature>
<sequence>MVKGNILEKHFLHNFVQRNLSNKLNENFSLYEIAKALREQRIAMIQTQSQYLFFARATALLFEKYLKSLSNRVEKYQNNPVKSQITKVTGTQGENKSSSDVSPSDLNSQTSRKYRIDSNNNLDYNSQNLNKSVAKKSEFIESSILTPPKSPNTRLKSANITKSPLTTVKQKINRLVPNMFQIFSPNSTPTITNYTQNYASNVHTPISLSSVSSSPSPLSVSSSSSASSSASNAKNSATKVMPRSNIAESYDQSPSLYIKHKSQSKISTPTSTISYNNKSSETTNFSSKSLFVYSELNSERPGATRARSATRLNSNGTPILASPKLARKLSSTSERSSECDLSQQNSDNTELYLNDKSMSKKEPGSGCEFLTHKLNSNRQLQIDLHSNNNIPKSAVNYHSEDAVPFSEGSSSMLNFKHVINSAKVSSGKEIDLRQLSQPMKAELYDSLPAKKRDDQENKHLEQSSETPKPPVRTKIQHKRFNMNENTRNAIYNMIESDFGNDSSQNCKVEPVASQLPNKYVEIRVNKSSKSGGNLESYSDNFGTRNYRNGILLDINSNSHKDFDLKENLQDQNKPTQSFY</sequence>